<dbReference type="Gene3D" id="3.40.50.2300">
    <property type="match status" value="1"/>
</dbReference>
<keyword evidence="1" id="KW-0597">Phosphoprotein</keyword>
<dbReference type="PROSITE" id="PS50110">
    <property type="entry name" value="RESPONSE_REGULATORY"/>
    <property type="match status" value="1"/>
</dbReference>
<dbReference type="RefSeq" id="WP_147056301.1">
    <property type="nucleotide sequence ID" value="NZ_CP042437.1"/>
</dbReference>
<dbReference type="InterPro" id="IPR011006">
    <property type="entry name" value="CheY-like_superfamily"/>
</dbReference>
<dbReference type="Pfam" id="PF00072">
    <property type="entry name" value="Response_reg"/>
    <property type="match status" value="1"/>
</dbReference>
<evidence type="ECO:0000256" key="1">
    <source>
        <dbReference type="PROSITE-ProRule" id="PRU00169"/>
    </source>
</evidence>
<reference evidence="3 4" key="1">
    <citation type="journal article" date="2013" name="J. Microbiol.">
        <title>Mucilaginibacter ginsenosidivorax sp. nov., with ginsenoside converting activity isolated from sediment.</title>
        <authorList>
            <person name="Kim J.K."/>
            <person name="Choi T.E."/>
            <person name="Liu Q.M."/>
            <person name="Park H.Y."/>
            <person name="Yi T.H."/>
            <person name="Yoon M.H."/>
            <person name="Kim S.C."/>
            <person name="Im W.T."/>
        </authorList>
    </citation>
    <scope>NUCLEOTIDE SEQUENCE [LARGE SCALE GENOMIC DNA]</scope>
    <source>
        <strain evidence="3 4">KHI28</strain>
    </source>
</reference>
<dbReference type="InterPro" id="IPR001789">
    <property type="entry name" value="Sig_transdc_resp-reg_receiver"/>
</dbReference>
<protein>
    <submittedName>
        <fullName evidence="3">Response regulator</fullName>
    </submittedName>
</protein>
<dbReference type="GO" id="GO:0000160">
    <property type="term" value="P:phosphorelay signal transduction system"/>
    <property type="evidence" value="ECO:0007669"/>
    <property type="project" value="InterPro"/>
</dbReference>
<dbReference type="SMART" id="SM00448">
    <property type="entry name" value="REC"/>
    <property type="match status" value="1"/>
</dbReference>
<dbReference type="InterPro" id="IPR052893">
    <property type="entry name" value="TCS_response_regulator"/>
</dbReference>
<proteinExistence type="predicted"/>
<organism evidence="3 4">
    <name type="scientific">Mucilaginibacter ginsenosidivorax</name>
    <dbReference type="NCBI Taxonomy" id="862126"/>
    <lineage>
        <taxon>Bacteria</taxon>
        <taxon>Pseudomonadati</taxon>
        <taxon>Bacteroidota</taxon>
        <taxon>Sphingobacteriia</taxon>
        <taxon>Sphingobacteriales</taxon>
        <taxon>Sphingobacteriaceae</taxon>
        <taxon>Mucilaginibacter</taxon>
    </lineage>
</organism>
<evidence type="ECO:0000313" key="4">
    <source>
        <dbReference type="Proteomes" id="UP000321362"/>
    </source>
</evidence>
<dbReference type="Proteomes" id="UP000321362">
    <property type="component" value="Chromosome"/>
</dbReference>
<keyword evidence="4" id="KW-1185">Reference proteome</keyword>
<dbReference type="PANTHER" id="PTHR44520">
    <property type="entry name" value="RESPONSE REGULATOR RCP1-RELATED"/>
    <property type="match status" value="1"/>
</dbReference>
<gene>
    <name evidence="3" type="ORF">FSB76_19580</name>
</gene>
<evidence type="ECO:0000313" key="3">
    <source>
        <dbReference type="EMBL" id="QEC78031.1"/>
    </source>
</evidence>
<evidence type="ECO:0000259" key="2">
    <source>
        <dbReference type="PROSITE" id="PS50110"/>
    </source>
</evidence>
<dbReference type="PANTHER" id="PTHR44520:SF2">
    <property type="entry name" value="RESPONSE REGULATOR RCP1"/>
    <property type="match status" value="1"/>
</dbReference>
<feature type="modified residue" description="4-aspartylphosphate" evidence="1">
    <location>
        <position position="60"/>
    </location>
</feature>
<dbReference type="AlphaFoldDB" id="A0A5B8W2N0"/>
<dbReference type="OrthoDB" id="1121174at2"/>
<sequence>MCRLLIIDDNPIEHLILQRMIDSGNLFQHVTHSSDARLQVESLRENSGFNDKLPDLIFLDLHMPDFNGWEFLAQFKELIPLFKKTVDVYIVSSSIDPRDFSRSKNYPFVKSFVSKPFSKQTLNDTYLRYSAA</sequence>
<name>A0A5B8W2N0_9SPHI</name>
<dbReference type="KEGG" id="mgk:FSB76_19580"/>
<dbReference type="EMBL" id="CP042437">
    <property type="protein sequence ID" value="QEC78031.1"/>
    <property type="molecule type" value="Genomic_DNA"/>
</dbReference>
<feature type="domain" description="Response regulatory" evidence="2">
    <location>
        <begin position="3"/>
        <end position="130"/>
    </location>
</feature>
<dbReference type="SUPFAM" id="SSF52172">
    <property type="entry name" value="CheY-like"/>
    <property type="match status" value="1"/>
</dbReference>
<accession>A0A5B8W2N0</accession>